<gene>
    <name evidence="7" type="ORF">SAMN05443637_101387</name>
</gene>
<keyword evidence="3" id="KW-0597">Phosphoprotein</keyword>
<feature type="compositionally biased region" description="Basic and acidic residues" evidence="6">
    <location>
        <begin position="389"/>
        <end position="398"/>
    </location>
</feature>
<dbReference type="Proteomes" id="UP000184363">
    <property type="component" value="Unassembled WGS sequence"/>
</dbReference>
<evidence type="ECO:0000256" key="1">
    <source>
        <dbReference type="ARBA" id="ARBA00000085"/>
    </source>
</evidence>
<evidence type="ECO:0000313" key="8">
    <source>
        <dbReference type="Proteomes" id="UP000184363"/>
    </source>
</evidence>
<evidence type="ECO:0000256" key="3">
    <source>
        <dbReference type="ARBA" id="ARBA00022553"/>
    </source>
</evidence>
<protein>
    <recommendedName>
        <fullName evidence="2">histidine kinase</fullName>
        <ecNumber evidence="2">2.7.13.3</ecNumber>
    </recommendedName>
</protein>
<dbReference type="GO" id="GO:0000160">
    <property type="term" value="P:phosphorelay signal transduction system"/>
    <property type="evidence" value="ECO:0007669"/>
    <property type="project" value="TreeGrafter"/>
</dbReference>
<sequence length="468" mass="49989">MVDRTFAADGDPPYADVRRVVDDADAQAGVARRLQARLDRQLWLLERLQGDPLQTDPAELPELIDLARRMRRDSESLLLLAGRDPGVRQDAPQDLENVLLAAATAAEEPRRVEVGATPAASVVPGAATELLHVLAELLDHATAVYPGARVHVAPRIEVSGSLTVDVLAVGATRHDPDGFGGRRALDTAERLAARSRHGISVTRALGEGDLVASLLCPRAALVIEEVSAVRNGSSLSNGFDKNGSDSNRYDNNGYDNNGVDDGLDFGGLSSLDGFSAHPLSGPAELNTVPTPESGFGPIGLPDLEPAFAAVPERSHNGTVNGVAYSTKPERKIDELFGPLSDLPIDPNAEEESTPIYEAIASAWFADGDPSGGVSVLDWETPADREWRAAAERATRSEPTELTPKGLPRRKPGDQLVPPPRRSEAATPKPDTVAPERVRDRLGGYQRGVQRGRHRAPGVGDQPGDPEFW</sequence>
<dbReference type="RefSeq" id="WP_073455046.1">
    <property type="nucleotide sequence ID" value="NZ_FRAP01000001.1"/>
</dbReference>
<accession>A0A1M6NPY5</accession>
<organism evidence="7 8">
    <name type="scientific">Pseudonocardia thermophila</name>
    <dbReference type="NCBI Taxonomy" id="1848"/>
    <lineage>
        <taxon>Bacteria</taxon>
        <taxon>Bacillati</taxon>
        <taxon>Actinomycetota</taxon>
        <taxon>Actinomycetes</taxon>
        <taxon>Pseudonocardiales</taxon>
        <taxon>Pseudonocardiaceae</taxon>
        <taxon>Pseudonocardia</taxon>
    </lineage>
</organism>
<dbReference type="PANTHER" id="PTHR45436">
    <property type="entry name" value="SENSOR HISTIDINE KINASE YKOH"/>
    <property type="match status" value="1"/>
</dbReference>
<dbReference type="EMBL" id="FRAP01000001">
    <property type="protein sequence ID" value="SHJ97676.1"/>
    <property type="molecule type" value="Genomic_DNA"/>
</dbReference>
<name>A0A1M6NPY5_PSETH</name>
<dbReference type="OrthoDB" id="3572765at2"/>
<reference evidence="7 8" key="1">
    <citation type="submission" date="2016-11" db="EMBL/GenBank/DDBJ databases">
        <authorList>
            <person name="Jaros S."/>
            <person name="Januszkiewicz K."/>
            <person name="Wedrychowicz H."/>
        </authorList>
    </citation>
    <scope>NUCLEOTIDE SEQUENCE [LARGE SCALE GENOMIC DNA]</scope>
    <source>
        <strain evidence="7 8">DSM 43832</strain>
    </source>
</reference>
<dbReference type="InterPro" id="IPR050428">
    <property type="entry name" value="TCS_sensor_his_kinase"/>
</dbReference>
<evidence type="ECO:0000256" key="2">
    <source>
        <dbReference type="ARBA" id="ARBA00012438"/>
    </source>
</evidence>
<keyword evidence="5" id="KW-0418">Kinase</keyword>
<proteinExistence type="predicted"/>
<evidence type="ECO:0000313" key="7">
    <source>
        <dbReference type="EMBL" id="SHJ97676.1"/>
    </source>
</evidence>
<dbReference type="PANTHER" id="PTHR45436:SF5">
    <property type="entry name" value="SENSOR HISTIDINE KINASE TRCS"/>
    <property type="match status" value="1"/>
</dbReference>
<feature type="region of interest" description="Disordered" evidence="6">
    <location>
        <begin position="389"/>
        <end position="468"/>
    </location>
</feature>
<dbReference type="AlphaFoldDB" id="A0A1M6NPY5"/>
<keyword evidence="4" id="KW-0808">Transferase</keyword>
<evidence type="ECO:0000256" key="5">
    <source>
        <dbReference type="ARBA" id="ARBA00022777"/>
    </source>
</evidence>
<dbReference type="STRING" id="1848.SAMN05443637_101387"/>
<evidence type="ECO:0000256" key="4">
    <source>
        <dbReference type="ARBA" id="ARBA00022679"/>
    </source>
</evidence>
<dbReference type="GO" id="GO:0005886">
    <property type="term" value="C:plasma membrane"/>
    <property type="evidence" value="ECO:0007669"/>
    <property type="project" value="TreeGrafter"/>
</dbReference>
<keyword evidence="8" id="KW-1185">Reference proteome</keyword>
<comment type="catalytic activity">
    <reaction evidence="1">
        <text>ATP + protein L-histidine = ADP + protein N-phospho-L-histidine.</text>
        <dbReference type="EC" id="2.7.13.3"/>
    </reaction>
</comment>
<dbReference type="GO" id="GO:0004673">
    <property type="term" value="F:protein histidine kinase activity"/>
    <property type="evidence" value="ECO:0007669"/>
    <property type="project" value="UniProtKB-EC"/>
</dbReference>
<evidence type="ECO:0000256" key="6">
    <source>
        <dbReference type="SAM" id="MobiDB-lite"/>
    </source>
</evidence>
<dbReference type="EC" id="2.7.13.3" evidence="2"/>